<evidence type="ECO:0000313" key="2">
    <source>
        <dbReference type="EMBL" id="CZF79364.1"/>
    </source>
</evidence>
<evidence type="ECO:0000313" key="3">
    <source>
        <dbReference type="Proteomes" id="UP000071641"/>
    </source>
</evidence>
<accession>A0A128EYV0</accession>
<dbReference type="Proteomes" id="UP000071641">
    <property type="component" value="Unassembled WGS sequence"/>
</dbReference>
<sequence length="54" mass="5986">MAARPRTLLELKVPFYILFAVLPVNLGITRLPLLSTEQIKTVGHFYNSAVTNTG</sequence>
<proteinExistence type="predicted"/>
<keyword evidence="1" id="KW-0472">Membrane</keyword>
<keyword evidence="1" id="KW-0812">Transmembrane</keyword>
<dbReference type="RefSeq" id="WP_157487780.1">
    <property type="nucleotide sequence ID" value="NZ_FIZX01000001.1"/>
</dbReference>
<keyword evidence="1" id="KW-1133">Transmembrane helix</keyword>
<dbReference type="EMBL" id="FIZX01000001">
    <property type="protein sequence ID" value="CZF79364.1"/>
    <property type="molecule type" value="Genomic_DNA"/>
</dbReference>
<protein>
    <submittedName>
        <fullName evidence="2">Uncharacterized protein</fullName>
    </submittedName>
</protein>
<name>A0A128EYV0_9GAMM</name>
<dbReference type="AlphaFoldDB" id="A0A128EYV0"/>
<reference evidence="3" key="1">
    <citation type="submission" date="2016-02" db="EMBL/GenBank/DDBJ databases">
        <authorList>
            <person name="Rodrigo-Torres Lidia"/>
            <person name="Arahal R.David."/>
        </authorList>
    </citation>
    <scope>NUCLEOTIDE SEQUENCE [LARGE SCALE GENOMIC DNA]</scope>
    <source>
        <strain evidence="3">CECT 9029</strain>
    </source>
</reference>
<dbReference type="STRING" id="1796497.GCE9029_01418"/>
<feature type="transmembrane region" description="Helical" evidence="1">
    <location>
        <begin position="13"/>
        <end position="33"/>
    </location>
</feature>
<evidence type="ECO:0000256" key="1">
    <source>
        <dbReference type="SAM" id="Phobius"/>
    </source>
</evidence>
<gene>
    <name evidence="2" type="ORF">GCE9029_01418</name>
</gene>
<keyword evidence="3" id="KW-1185">Reference proteome</keyword>
<organism evidence="2 3">
    <name type="scientific">Grimontia celer</name>
    <dbReference type="NCBI Taxonomy" id="1796497"/>
    <lineage>
        <taxon>Bacteria</taxon>
        <taxon>Pseudomonadati</taxon>
        <taxon>Pseudomonadota</taxon>
        <taxon>Gammaproteobacteria</taxon>
        <taxon>Vibrionales</taxon>
        <taxon>Vibrionaceae</taxon>
        <taxon>Grimontia</taxon>
    </lineage>
</organism>